<proteinExistence type="predicted"/>
<keyword evidence="1" id="KW-1133">Transmembrane helix</keyword>
<gene>
    <name evidence="2" type="ORF">HDE68_004736</name>
</gene>
<organism evidence="2 3">
    <name type="scientific">Pedobacter cryoconitis</name>
    <dbReference type="NCBI Taxonomy" id="188932"/>
    <lineage>
        <taxon>Bacteria</taxon>
        <taxon>Pseudomonadati</taxon>
        <taxon>Bacteroidota</taxon>
        <taxon>Sphingobacteriia</taxon>
        <taxon>Sphingobacteriales</taxon>
        <taxon>Sphingobacteriaceae</taxon>
        <taxon>Pedobacter</taxon>
    </lineage>
</organism>
<name>A0A7W8ZRE2_9SPHI</name>
<keyword evidence="1" id="KW-0472">Membrane</keyword>
<evidence type="ECO:0008006" key="4">
    <source>
        <dbReference type="Google" id="ProtNLM"/>
    </source>
</evidence>
<comment type="caution">
    <text evidence="2">The sequence shown here is derived from an EMBL/GenBank/DDBJ whole genome shotgun (WGS) entry which is preliminary data.</text>
</comment>
<dbReference type="Proteomes" id="UP000537204">
    <property type="component" value="Unassembled WGS sequence"/>
</dbReference>
<accession>A0A7W8ZRE2</accession>
<dbReference type="AlphaFoldDB" id="A0A7W8ZRE2"/>
<evidence type="ECO:0000256" key="1">
    <source>
        <dbReference type="SAM" id="Phobius"/>
    </source>
</evidence>
<keyword evidence="1" id="KW-0812">Transmembrane</keyword>
<dbReference type="InterPro" id="IPR010994">
    <property type="entry name" value="RuvA_2-like"/>
</dbReference>
<dbReference type="EMBL" id="JACHCE010000010">
    <property type="protein sequence ID" value="MBB5638801.1"/>
    <property type="molecule type" value="Genomic_DNA"/>
</dbReference>
<protein>
    <recommendedName>
        <fullName evidence="4">Helix-hairpin-helix protein</fullName>
    </recommendedName>
</protein>
<evidence type="ECO:0000313" key="3">
    <source>
        <dbReference type="Proteomes" id="UP000537204"/>
    </source>
</evidence>
<reference evidence="2 3" key="1">
    <citation type="submission" date="2020-08" db="EMBL/GenBank/DDBJ databases">
        <title>Genomic Encyclopedia of Type Strains, Phase IV (KMG-V): Genome sequencing to study the core and pangenomes of soil and plant-associated prokaryotes.</title>
        <authorList>
            <person name="Whitman W."/>
        </authorList>
    </citation>
    <scope>NUCLEOTIDE SEQUENCE [LARGE SCALE GENOMIC DNA]</scope>
    <source>
        <strain evidence="2 3">S3M1</strain>
    </source>
</reference>
<feature type="transmembrane region" description="Helical" evidence="1">
    <location>
        <begin position="20"/>
        <end position="41"/>
    </location>
</feature>
<sequence length="696" mass="78570">MVPKLTLPFVQCPGFQNIRICLPGYSILLLFLLFYPFPAAFAQEQINIREIISPLAASFTEEEDLSEFTERLSFYLKHPIDLNHTSPEQLKELFFLSALQISNLFIHIRVNGKLKDVLELQSIDGFDLLTITRLIPLITVKENMDLNFGKIHTGSHTLTLRYGQVLEKQKGYKPVPGNKYMGSPAKILLKYKYELNDRIGFAVLAKKDAGESFFSGAGKTGFDFLSGSLAFYKTGRFKQIIAGDYSLQFGQGLSLWTGSSFGKGDDVAGIAKKDSGLKPYTSANEYSFFRGVSATYSLLKNIDLTSFISFRNLDASLTKTSTGSYTLSAINTSGLHRTATEIDHKGSLGLLLYGLAATYNQNSLDLGITAYHSSYQHEFTTGTQRYKQYGFSGKELTNLGFHYNYTFKNIYFFGEIAQSIPGGIALLNGAMASLSPRISTIILLRNYGKEHVSFYHKAMGEGTTAANEKGIYGGLHFSITRKWIVSVYGDLFWFPWAKYRIDGSSSGYELTGHLNFKPNKTFKVLLGWKIKHSEQNEGSGLPVNQIVQIRKDNYRMEVHWKAGRKITLQNRLEITSYKKGLIDTEYGYMIYQDADYQPMSSRLSGNLRIAYFNTFSYNSRIYAYEDDVLHGAGSGVYSDEGIRTFLNLSYRLAKQLRIWCRYAIYYYPAKTNTGSGPEEISGSKKSDIKFQIRYQF</sequence>
<dbReference type="RefSeq" id="WP_221300906.1">
    <property type="nucleotide sequence ID" value="NZ_JACHCE010000010.1"/>
</dbReference>
<dbReference type="SUPFAM" id="SSF47781">
    <property type="entry name" value="RuvA domain 2-like"/>
    <property type="match status" value="1"/>
</dbReference>
<evidence type="ECO:0000313" key="2">
    <source>
        <dbReference type="EMBL" id="MBB5638801.1"/>
    </source>
</evidence>